<dbReference type="Gene3D" id="3.60.10.10">
    <property type="entry name" value="Endonuclease/exonuclease/phosphatase"/>
    <property type="match status" value="1"/>
</dbReference>
<dbReference type="Proteomes" id="UP000541444">
    <property type="component" value="Unassembled WGS sequence"/>
</dbReference>
<feature type="compositionally biased region" description="Basic and acidic residues" evidence="1">
    <location>
        <begin position="88"/>
        <end position="124"/>
    </location>
</feature>
<dbReference type="PANTHER" id="PTHR33710">
    <property type="entry name" value="BNAC02G09200D PROTEIN"/>
    <property type="match status" value="1"/>
</dbReference>
<proteinExistence type="predicted"/>
<sequence>MSLGKTLGTPIQIDHSSSTMDFGYFAKVLVDIHLAVPFLNKILVEVDEGDFWQRVELGSTPKFCSHCKITGHTFVEYRAIKEQVLRAEEPKEKQKNQKVPAPEEKLYKELEETTTENEEKRGFNPEDGEDIADTSRPGHDRESPHQLHKETAPIRLQSALKWADMVDDAERDNALITYEGVWPTPGIEKEPKKLTAKKKFTGISVGKSYPNTRSSNKKNWLGNLWCLWKIGLQDPLLMMGSPQQITTTYDGILIAAIHGMVTSSARRALWVDMANIAALNLPWLAFGDFNCICNWDERSGGTGPLPCSISEFNDCIYSCRLIKSFSTGPKFSWYNGQKGKARILRRLDSVLYNSAWIQKFDGWSSKYMTRENSDHSAMVRCIQDLSKPHNIPFRFLKGWVIIITFEDMVIQSWGERLTSDPIFVLMKKLQRLKNVIKIWRKDNMGGLQTKPPQSKPLSTAFSILKIQSGGRKPKLPGLLVGSVIKDKQKFVTINWNKVCNHPCEGGIGIHGLRHINLSMLMKLGWGFLNVQDPWATFHRAKIFTRGGLLINYNQHSSIWNGLKEVITAVQANSKWIIGSGRDINFWRDCWGSEVALINLLNIQPEIWKHCTSKLSQIIF</sequence>
<evidence type="ECO:0000256" key="1">
    <source>
        <dbReference type="SAM" id="MobiDB-lite"/>
    </source>
</evidence>
<dbReference type="EMBL" id="JACGCM010000674">
    <property type="protein sequence ID" value="KAF6168855.1"/>
    <property type="molecule type" value="Genomic_DNA"/>
</dbReference>
<keyword evidence="3" id="KW-1185">Reference proteome</keyword>
<evidence type="ECO:0000313" key="2">
    <source>
        <dbReference type="EMBL" id="KAF6168855.1"/>
    </source>
</evidence>
<dbReference type="InterPro" id="IPR036691">
    <property type="entry name" value="Endo/exonu/phosph_ase_sf"/>
</dbReference>
<feature type="compositionally biased region" description="Basic and acidic residues" evidence="1">
    <location>
        <begin position="136"/>
        <end position="152"/>
    </location>
</feature>
<protein>
    <submittedName>
        <fullName evidence="2">Uncharacterized protein</fullName>
    </submittedName>
</protein>
<gene>
    <name evidence="2" type="ORF">GIB67_041739</name>
</gene>
<dbReference type="PANTHER" id="PTHR33710:SF64">
    <property type="entry name" value="ENDONUCLEASE_EXONUCLEASE_PHOSPHATASE DOMAIN-CONTAINING PROTEIN"/>
    <property type="match status" value="1"/>
</dbReference>
<comment type="caution">
    <text evidence="2">The sequence shown here is derived from an EMBL/GenBank/DDBJ whole genome shotgun (WGS) entry which is preliminary data.</text>
</comment>
<name>A0A7J7NNT7_9MAGN</name>
<evidence type="ECO:0000313" key="3">
    <source>
        <dbReference type="Proteomes" id="UP000541444"/>
    </source>
</evidence>
<reference evidence="2 3" key="1">
    <citation type="journal article" date="2020" name="IScience">
        <title>Genome Sequencing of the Endangered Kingdonia uniflora (Circaeasteraceae, Ranunculales) Reveals Potential Mechanisms of Evolutionary Specialization.</title>
        <authorList>
            <person name="Sun Y."/>
            <person name="Deng T."/>
            <person name="Zhang A."/>
            <person name="Moore M.J."/>
            <person name="Landis J.B."/>
            <person name="Lin N."/>
            <person name="Zhang H."/>
            <person name="Zhang X."/>
            <person name="Huang J."/>
            <person name="Zhang X."/>
            <person name="Sun H."/>
            <person name="Wang H."/>
        </authorList>
    </citation>
    <scope>NUCLEOTIDE SEQUENCE [LARGE SCALE GENOMIC DNA]</scope>
    <source>
        <strain evidence="2">TB1705</strain>
        <tissue evidence="2">Leaf</tissue>
    </source>
</reference>
<dbReference type="AlphaFoldDB" id="A0A7J7NNT7"/>
<dbReference type="SUPFAM" id="SSF56219">
    <property type="entry name" value="DNase I-like"/>
    <property type="match status" value="1"/>
</dbReference>
<dbReference type="OrthoDB" id="1932741at2759"/>
<accession>A0A7J7NNT7</accession>
<feature type="region of interest" description="Disordered" evidence="1">
    <location>
        <begin position="88"/>
        <end position="152"/>
    </location>
</feature>
<organism evidence="2 3">
    <name type="scientific">Kingdonia uniflora</name>
    <dbReference type="NCBI Taxonomy" id="39325"/>
    <lineage>
        <taxon>Eukaryota</taxon>
        <taxon>Viridiplantae</taxon>
        <taxon>Streptophyta</taxon>
        <taxon>Embryophyta</taxon>
        <taxon>Tracheophyta</taxon>
        <taxon>Spermatophyta</taxon>
        <taxon>Magnoliopsida</taxon>
        <taxon>Ranunculales</taxon>
        <taxon>Circaeasteraceae</taxon>
        <taxon>Kingdonia</taxon>
    </lineage>
</organism>